<keyword evidence="1" id="KW-1133">Transmembrane helix</keyword>
<evidence type="ECO:0000313" key="3">
    <source>
        <dbReference type="EMBL" id="SMO42210.1"/>
    </source>
</evidence>
<organism evidence="3 4">
    <name type="scientific">Flavobacterium resistens</name>
    <dbReference type="NCBI Taxonomy" id="443612"/>
    <lineage>
        <taxon>Bacteria</taxon>
        <taxon>Pseudomonadati</taxon>
        <taxon>Bacteroidota</taxon>
        <taxon>Flavobacteriia</taxon>
        <taxon>Flavobacteriales</taxon>
        <taxon>Flavobacteriaceae</taxon>
        <taxon>Flavobacterium</taxon>
    </lineage>
</organism>
<dbReference type="EMBL" id="FXTA01000001">
    <property type="protein sequence ID" value="SMO42210.1"/>
    <property type="molecule type" value="Genomic_DNA"/>
</dbReference>
<protein>
    <recommendedName>
        <fullName evidence="6">DUF4190 domain-containing protein</fullName>
    </recommendedName>
</protein>
<feature type="transmembrane region" description="Helical" evidence="1">
    <location>
        <begin position="21"/>
        <end position="39"/>
    </location>
</feature>
<dbReference type="OrthoDB" id="1356602at2"/>
<accession>A0A521B6C2</accession>
<reference evidence="3 4" key="1">
    <citation type="submission" date="2017-05" db="EMBL/GenBank/DDBJ databases">
        <authorList>
            <person name="Varghese N."/>
            <person name="Submissions S."/>
        </authorList>
    </citation>
    <scope>NUCLEOTIDE SEQUENCE [LARGE SCALE GENOMIC DNA]</scope>
    <source>
        <strain evidence="3 4">DSM 19382</strain>
    </source>
</reference>
<sequence length="157" mass="17097">MNPQPSRNSSPGNSSSGNPKPFAIIGLVFAIIAFLFSMIPCIGFYAVGPSLFALAFSGISYAGLKQRNENTSVSLAGLIVGAAAISIGAYQYYEYQTVFETKAEIEQSLNNTEKHVIDTIQKKVLEKVGEKLEEELRKDSIQEAKNDSIQKDSISKK</sequence>
<proteinExistence type="predicted"/>
<gene>
    <name evidence="2" type="ORF">GJU42_20200</name>
    <name evidence="3" type="ORF">SAMN06265349_101691</name>
</gene>
<keyword evidence="1" id="KW-0472">Membrane</keyword>
<dbReference type="Proteomes" id="UP000317289">
    <property type="component" value="Unassembled WGS sequence"/>
</dbReference>
<name>A0A521B6C2_9FLAO</name>
<feature type="transmembrane region" description="Helical" evidence="1">
    <location>
        <begin position="45"/>
        <end position="64"/>
    </location>
</feature>
<keyword evidence="5" id="KW-1185">Reference proteome</keyword>
<evidence type="ECO:0000313" key="4">
    <source>
        <dbReference type="Proteomes" id="UP000317289"/>
    </source>
</evidence>
<feature type="transmembrane region" description="Helical" evidence="1">
    <location>
        <begin position="73"/>
        <end position="93"/>
    </location>
</feature>
<dbReference type="Proteomes" id="UP000468990">
    <property type="component" value="Unassembled WGS sequence"/>
</dbReference>
<evidence type="ECO:0008006" key="6">
    <source>
        <dbReference type="Google" id="ProtNLM"/>
    </source>
</evidence>
<keyword evidence="1" id="KW-0812">Transmembrane</keyword>
<dbReference type="AlphaFoldDB" id="A0A521B6C2"/>
<dbReference type="EMBL" id="WKKG01000012">
    <property type="protein sequence ID" value="MRX70304.1"/>
    <property type="molecule type" value="Genomic_DNA"/>
</dbReference>
<evidence type="ECO:0000313" key="5">
    <source>
        <dbReference type="Proteomes" id="UP000468990"/>
    </source>
</evidence>
<dbReference type="RefSeq" id="WP_142449356.1">
    <property type="nucleotide sequence ID" value="NZ_FXTA01000001.1"/>
</dbReference>
<reference evidence="2 5" key="2">
    <citation type="submission" date="2019-11" db="EMBL/GenBank/DDBJ databases">
        <title>Flavobacterium resistens genome.</title>
        <authorList>
            <person name="Wilson V.M."/>
            <person name="Newman J.D."/>
        </authorList>
    </citation>
    <scope>NUCLEOTIDE SEQUENCE [LARGE SCALE GENOMIC DNA]</scope>
    <source>
        <strain evidence="2 5">DSM 19382</strain>
    </source>
</reference>
<evidence type="ECO:0000256" key="1">
    <source>
        <dbReference type="SAM" id="Phobius"/>
    </source>
</evidence>
<evidence type="ECO:0000313" key="2">
    <source>
        <dbReference type="EMBL" id="MRX70304.1"/>
    </source>
</evidence>